<organism evidence="1">
    <name type="scientific">termite gut metagenome</name>
    <dbReference type="NCBI Taxonomy" id="433724"/>
    <lineage>
        <taxon>unclassified sequences</taxon>
        <taxon>metagenomes</taxon>
        <taxon>organismal metagenomes</taxon>
    </lineage>
</organism>
<accession>A0A5J4T0R4</accession>
<sequence>MYNLIYRLRRKGFKVITGQRTIMAEYLSNPVEVRQIRRLVNEYNFNVQFEIK</sequence>
<dbReference type="EMBL" id="SNRY01000016">
    <property type="protein sequence ID" value="KAA6351243.1"/>
    <property type="molecule type" value="Genomic_DNA"/>
</dbReference>
<proteinExistence type="predicted"/>
<comment type="caution">
    <text evidence="1">The sequence shown here is derived from an EMBL/GenBank/DDBJ whole genome shotgun (WGS) entry which is preliminary data.</text>
</comment>
<name>A0A5J4T0R4_9ZZZZ</name>
<dbReference type="AlphaFoldDB" id="A0A5J4T0R4"/>
<gene>
    <name evidence="1" type="ORF">EZS27_001389</name>
</gene>
<protein>
    <submittedName>
        <fullName evidence="1">Uncharacterized protein</fullName>
    </submittedName>
</protein>
<reference evidence="1" key="1">
    <citation type="submission" date="2019-03" db="EMBL/GenBank/DDBJ databases">
        <title>Single cell metagenomics reveals metabolic interactions within the superorganism composed of flagellate Streblomastix strix and complex community of Bacteroidetes bacteria on its surface.</title>
        <authorList>
            <person name="Treitli S.C."/>
            <person name="Kolisko M."/>
            <person name="Husnik F."/>
            <person name="Keeling P."/>
            <person name="Hampl V."/>
        </authorList>
    </citation>
    <scope>NUCLEOTIDE SEQUENCE</scope>
    <source>
        <strain evidence="1">STM</strain>
    </source>
</reference>
<evidence type="ECO:0000313" key="1">
    <source>
        <dbReference type="EMBL" id="KAA6351243.1"/>
    </source>
</evidence>